<keyword evidence="3" id="KW-1015">Disulfide bond</keyword>
<keyword evidence="1" id="KW-0813">Transport</keyword>
<dbReference type="GO" id="GO:0006950">
    <property type="term" value="P:response to stress"/>
    <property type="evidence" value="ECO:0007669"/>
    <property type="project" value="UniProtKB-ARBA"/>
</dbReference>
<dbReference type="InterPro" id="IPR013766">
    <property type="entry name" value="Thioredoxin_domain"/>
</dbReference>
<reference evidence="6" key="1">
    <citation type="submission" date="2021-01" db="EMBL/GenBank/DDBJ databases">
        <authorList>
            <person name="Corre E."/>
            <person name="Pelletier E."/>
            <person name="Niang G."/>
            <person name="Scheremetjew M."/>
            <person name="Finn R."/>
            <person name="Kale V."/>
            <person name="Holt S."/>
            <person name="Cochrane G."/>
            <person name="Meng A."/>
            <person name="Brown T."/>
            <person name="Cohen L."/>
        </authorList>
    </citation>
    <scope>NUCLEOTIDE SEQUENCE</scope>
    <source>
        <strain evidence="6">Ras09</strain>
    </source>
</reference>
<feature type="compositionally biased region" description="Acidic residues" evidence="4">
    <location>
        <begin position="39"/>
        <end position="53"/>
    </location>
</feature>
<dbReference type="PROSITE" id="PS00194">
    <property type="entry name" value="THIOREDOXIN_1"/>
    <property type="match status" value="1"/>
</dbReference>
<evidence type="ECO:0000256" key="1">
    <source>
        <dbReference type="ARBA" id="ARBA00022448"/>
    </source>
</evidence>
<evidence type="ECO:0000259" key="5">
    <source>
        <dbReference type="Pfam" id="PF00085"/>
    </source>
</evidence>
<keyword evidence="2" id="KW-0249">Electron transport</keyword>
<accession>A0A7S3FT30</accession>
<feature type="domain" description="Thioredoxin" evidence="5">
    <location>
        <begin position="4"/>
        <end position="35"/>
    </location>
</feature>
<protein>
    <recommendedName>
        <fullName evidence="5">Thioredoxin domain-containing protein</fullName>
    </recommendedName>
</protein>
<evidence type="ECO:0000313" key="6">
    <source>
        <dbReference type="EMBL" id="CAE0230087.1"/>
    </source>
</evidence>
<feature type="domain" description="Thioredoxin" evidence="5">
    <location>
        <begin position="59"/>
        <end position="118"/>
    </location>
</feature>
<dbReference type="Pfam" id="PF14561">
    <property type="entry name" value="TPR_20"/>
    <property type="match status" value="1"/>
</dbReference>
<dbReference type="Pfam" id="PF00085">
    <property type="entry name" value="Thioredoxin"/>
    <property type="match status" value="2"/>
</dbReference>
<dbReference type="AlphaFoldDB" id="A0A7S3FT30"/>
<dbReference type="CDD" id="cd02947">
    <property type="entry name" value="TRX_family"/>
    <property type="match status" value="1"/>
</dbReference>
<evidence type="ECO:0000256" key="3">
    <source>
        <dbReference type="ARBA" id="ARBA00023157"/>
    </source>
</evidence>
<dbReference type="Gene3D" id="1.25.40.10">
    <property type="entry name" value="Tetratricopeptide repeat domain"/>
    <property type="match status" value="1"/>
</dbReference>
<proteinExistence type="predicted"/>
<feature type="region of interest" description="Disordered" evidence="4">
    <location>
        <begin position="39"/>
        <end position="58"/>
    </location>
</feature>
<dbReference type="PANTHER" id="PTHR45663">
    <property type="entry name" value="GEO12009P1"/>
    <property type="match status" value="1"/>
</dbReference>
<evidence type="ECO:0000256" key="2">
    <source>
        <dbReference type="ARBA" id="ARBA00022982"/>
    </source>
</evidence>
<dbReference type="GO" id="GO:0005737">
    <property type="term" value="C:cytoplasm"/>
    <property type="evidence" value="ECO:0007669"/>
    <property type="project" value="TreeGrafter"/>
</dbReference>
<gene>
    <name evidence="6" type="ORF">SRAS04492_LOCUS1874</name>
</gene>
<dbReference type="GO" id="GO:0015035">
    <property type="term" value="F:protein-disulfide reductase activity"/>
    <property type="evidence" value="ECO:0007669"/>
    <property type="project" value="TreeGrafter"/>
</dbReference>
<dbReference type="InterPro" id="IPR011990">
    <property type="entry name" value="TPR-like_helical_dom_sf"/>
</dbReference>
<organism evidence="6">
    <name type="scientific">Strombidium rassoulzadegani</name>
    <dbReference type="NCBI Taxonomy" id="1082188"/>
    <lineage>
        <taxon>Eukaryota</taxon>
        <taxon>Sar</taxon>
        <taxon>Alveolata</taxon>
        <taxon>Ciliophora</taxon>
        <taxon>Intramacronucleata</taxon>
        <taxon>Spirotrichea</taxon>
        <taxon>Oligotrichia</taxon>
        <taxon>Strombidiidae</taxon>
        <taxon>Strombidium</taxon>
    </lineage>
</organism>
<dbReference type="InterPro" id="IPR036249">
    <property type="entry name" value="Thioredoxin-like_sf"/>
</dbReference>
<name>A0A7S3FT30_9SPIT</name>
<evidence type="ECO:0000256" key="4">
    <source>
        <dbReference type="SAM" id="MobiDB-lite"/>
    </source>
</evidence>
<dbReference type="SUPFAM" id="SSF52833">
    <property type="entry name" value="Thioredoxin-like"/>
    <property type="match status" value="1"/>
</dbReference>
<dbReference type="PANTHER" id="PTHR45663:SF11">
    <property type="entry name" value="GEO12009P1"/>
    <property type="match status" value="1"/>
</dbReference>
<dbReference type="Gene3D" id="3.40.30.10">
    <property type="entry name" value="Glutaredoxin"/>
    <property type="match status" value="1"/>
</dbReference>
<dbReference type="InterPro" id="IPR017937">
    <property type="entry name" value="Thioredoxin_CS"/>
</dbReference>
<sequence length="330" mass="38089">MYQDIPVILDCYADWCAPCKKLEPILVKKIKKFNGIVDEEEEGSSKEEQEDVGEANPIGTETAERLKMRLVKLNIDNLPTLSNQLQIRSIPAVFLIYKGNIVDMFQGVPTEKTLDQFFETALLLNRMSNDKDIMANVFSDLEAMINENKLENALNVVRDSMKMEEWKANYEAHMILIEAYCLLFTAKQGEKYVDTIPVRKSLEQLTEEKMNDLPDFYLNLASEVDAELLRLEHQQAPDEQENLLRTKLEESIEQDSKGKPDLTTMFELGEYLSNKNKFEEAIDLLLDIVAIERNWEERKAQTLLQTIFKKLGPQNDLTVKGRKKLSKLLF</sequence>
<dbReference type="EMBL" id="HBIA01003603">
    <property type="protein sequence ID" value="CAE0230087.1"/>
    <property type="molecule type" value="Transcribed_RNA"/>
</dbReference>